<dbReference type="AlphaFoldDB" id="U6L1R9"/>
<dbReference type="Gene3D" id="1.10.287.110">
    <property type="entry name" value="DnaJ domain"/>
    <property type="match status" value="1"/>
</dbReference>
<dbReference type="InterPro" id="IPR018253">
    <property type="entry name" value="DnaJ_domain_CS"/>
</dbReference>
<dbReference type="GO" id="GO:0051087">
    <property type="term" value="F:protein-folding chaperone binding"/>
    <property type="evidence" value="ECO:0007669"/>
    <property type="project" value="TreeGrafter"/>
</dbReference>
<dbReference type="EMBL" id="HG676935">
    <property type="protein sequence ID" value="CDJ44352.1"/>
    <property type="molecule type" value="Genomic_DNA"/>
</dbReference>
<organism evidence="3 4">
    <name type="scientific">Eimeria tenella</name>
    <name type="common">Coccidian parasite</name>
    <dbReference type="NCBI Taxonomy" id="5802"/>
    <lineage>
        <taxon>Eukaryota</taxon>
        <taxon>Sar</taxon>
        <taxon>Alveolata</taxon>
        <taxon>Apicomplexa</taxon>
        <taxon>Conoidasida</taxon>
        <taxon>Coccidia</taxon>
        <taxon>Eucoccidiorida</taxon>
        <taxon>Eimeriorina</taxon>
        <taxon>Eimeriidae</taxon>
        <taxon>Eimeria</taxon>
    </lineage>
</organism>
<dbReference type="SUPFAM" id="SSF46565">
    <property type="entry name" value="Chaperone J-domain"/>
    <property type="match status" value="1"/>
</dbReference>
<reference evidence="3" key="1">
    <citation type="submission" date="2013-10" db="EMBL/GenBank/DDBJ databases">
        <title>Genomic analysis of the causative agents of coccidiosis in chickens.</title>
        <authorList>
            <person name="Reid A.J."/>
            <person name="Blake D."/>
            <person name="Billington K."/>
            <person name="Browne H."/>
            <person name="Dunn M."/>
            <person name="Hung S."/>
            <person name="Kawahara F."/>
            <person name="Miranda-Saavedra D."/>
            <person name="Mourier T."/>
            <person name="Nagra H."/>
            <person name="Otto T.D."/>
            <person name="Rawlings N."/>
            <person name="Sanchez A."/>
            <person name="Sanders M."/>
            <person name="Subramaniam C."/>
            <person name="Tay Y."/>
            <person name="Dear P."/>
            <person name="Doerig C."/>
            <person name="Gruber A."/>
            <person name="Parkinson J."/>
            <person name="Shirley M."/>
            <person name="Wan K.L."/>
            <person name="Berriman M."/>
            <person name="Tomley F."/>
            <person name="Pain A."/>
        </authorList>
    </citation>
    <scope>NUCLEOTIDE SEQUENCE [LARGE SCALE GENOMIC DNA]</scope>
    <source>
        <strain evidence="3">Houghton</strain>
    </source>
</reference>
<dbReference type="GO" id="GO:0005783">
    <property type="term" value="C:endoplasmic reticulum"/>
    <property type="evidence" value="ECO:0007669"/>
    <property type="project" value="TreeGrafter"/>
</dbReference>
<dbReference type="VEuPathDB" id="ToxoDB:ETH_00033895"/>
<dbReference type="Pfam" id="PF00226">
    <property type="entry name" value="DnaJ"/>
    <property type="match status" value="1"/>
</dbReference>
<dbReference type="GO" id="GO:0051787">
    <property type="term" value="F:misfolded protein binding"/>
    <property type="evidence" value="ECO:0007669"/>
    <property type="project" value="TreeGrafter"/>
</dbReference>
<dbReference type="PANTHER" id="PTHR44360:SF1">
    <property type="entry name" value="DNAJ HOMOLOG SUBFAMILY B MEMBER 9"/>
    <property type="match status" value="1"/>
</dbReference>
<dbReference type="PROSITE" id="PS00636">
    <property type="entry name" value="DNAJ_1"/>
    <property type="match status" value="1"/>
</dbReference>
<dbReference type="VEuPathDB" id="ToxoDB:ETH2_1009700"/>
<dbReference type="CDD" id="cd06257">
    <property type="entry name" value="DnaJ"/>
    <property type="match status" value="1"/>
</dbReference>
<keyword evidence="1" id="KW-0143">Chaperone</keyword>
<proteinExistence type="predicted"/>
<dbReference type="OrthoDB" id="445556at2759"/>
<dbReference type="PROSITE" id="PS50076">
    <property type="entry name" value="DNAJ_2"/>
    <property type="match status" value="1"/>
</dbReference>
<accession>U6L1R9</accession>
<evidence type="ECO:0000313" key="3">
    <source>
        <dbReference type="EMBL" id="CDJ44352.1"/>
    </source>
</evidence>
<protein>
    <recommendedName>
        <fullName evidence="2">J domain-containing protein</fullName>
    </recommendedName>
</protein>
<reference evidence="3" key="2">
    <citation type="submission" date="2013-10" db="EMBL/GenBank/DDBJ databases">
        <authorList>
            <person name="Aslett M."/>
        </authorList>
    </citation>
    <scope>NUCLEOTIDE SEQUENCE [LARGE SCALE GENOMIC DNA]</scope>
    <source>
        <strain evidence="3">Houghton</strain>
    </source>
</reference>
<dbReference type="GeneID" id="25255845"/>
<evidence type="ECO:0000256" key="1">
    <source>
        <dbReference type="ARBA" id="ARBA00023186"/>
    </source>
</evidence>
<dbReference type="GO" id="GO:0036503">
    <property type="term" value="P:ERAD pathway"/>
    <property type="evidence" value="ECO:0007669"/>
    <property type="project" value="TreeGrafter"/>
</dbReference>
<dbReference type="InterPro" id="IPR051948">
    <property type="entry name" value="Hsp70_co-chaperone_J-domain"/>
</dbReference>
<dbReference type="PRINTS" id="PR00625">
    <property type="entry name" value="JDOMAIN"/>
</dbReference>
<dbReference type="Proteomes" id="UP000030747">
    <property type="component" value="Unassembled WGS sequence"/>
</dbReference>
<name>U6L1R9_EIMTE</name>
<sequence>MGPPILLEASGRAMGALSVQKQAYRKLAKKLHPDVAPGKEKEFMEIAKAHEVLSDPEQRKKYDTFGEEGLAGFPGAGAGDAGFPFSEFV</sequence>
<feature type="non-terminal residue" evidence="3">
    <location>
        <position position="89"/>
    </location>
</feature>
<feature type="domain" description="J" evidence="2">
    <location>
        <begin position="1"/>
        <end position="66"/>
    </location>
</feature>
<evidence type="ECO:0000259" key="2">
    <source>
        <dbReference type="PROSITE" id="PS50076"/>
    </source>
</evidence>
<dbReference type="PANTHER" id="PTHR44360">
    <property type="entry name" value="DNAJ HOMOLOG SUBFAMILY B MEMBER 9"/>
    <property type="match status" value="1"/>
</dbReference>
<gene>
    <name evidence="3" type="ORF">ETH_00033895</name>
</gene>
<evidence type="ECO:0000313" key="4">
    <source>
        <dbReference type="Proteomes" id="UP000030747"/>
    </source>
</evidence>
<dbReference type="RefSeq" id="XP_013235101.1">
    <property type="nucleotide sequence ID" value="XM_013379647.1"/>
</dbReference>
<dbReference type="SMART" id="SM00271">
    <property type="entry name" value="DnaJ"/>
    <property type="match status" value="1"/>
</dbReference>
<dbReference type="InterPro" id="IPR001623">
    <property type="entry name" value="DnaJ_domain"/>
</dbReference>
<dbReference type="InterPro" id="IPR036869">
    <property type="entry name" value="J_dom_sf"/>
</dbReference>
<keyword evidence="4" id="KW-1185">Reference proteome</keyword>